<evidence type="ECO:0000313" key="4">
    <source>
        <dbReference type="EMBL" id="APU16121.1"/>
    </source>
</evidence>
<dbReference type="Gene3D" id="3.40.50.720">
    <property type="entry name" value="NAD(P)-binding Rossmann-like Domain"/>
    <property type="match status" value="1"/>
</dbReference>
<dbReference type="InterPro" id="IPR036291">
    <property type="entry name" value="NAD(P)-bd_dom_sf"/>
</dbReference>
<keyword evidence="5" id="KW-1185">Reference proteome</keyword>
<dbReference type="Pfam" id="PF08240">
    <property type="entry name" value="ADH_N"/>
    <property type="match status" value="1"/>
</dbReference>
<keyword evidence="1" id="KW-0521">NADP</keyword>
<reference evidence="5" key="1">
    <citation type="submission" date="2016-06" db="EMBL/GenBank/DDBJ databases">
        <title>Complete genome sequence of Actinoalloteichus fjordicus DSM 46855 (=ADI127-17), type strain of the new species Actinoalloteichus fjordicus.</title>
        <authorList>
            <person name="Ruckert C."/>
            <person name="Nouioui I."/>
            <person name="Willmese J."/>
            <person name="van Wezel G."/>
            <person name="Klenk H.-P."/>
            <person name="Kalinowski J."/>
            <person name="Zotchev S.B."/>
        </authorList>
    </citation>
    <scope>NUCLEOTIDE SEQUENCE [LARGE SCALE GENOMIC DNA]</scope>
    <source>
        <strain evidence="5">ADI127-7</strain>
    </source>
</reference>
<dbReference type="SUPFAM" id="SSF50129">
    <property type="entry name" value="GroES-like"/>
    <property type="match status" value="1"/>
</dbReference>
<dbReference type="InterPro" id="IPR013154">
    <property type="entry name" value="ADH-like_N"/>
</dbReference>
<evidence type="ECO:0000259" key="3">
    <source>
        <dbReference type="SMART" id="SM00829"/>
    </source>
</evidence>
<gene>
    <name evidence="4" type="ORF">UA74_20480</name>
</gene>
<evidence type="ECO:0000256" key="1">
    <source>
        <dbReference type="ARBA" id="ARBA00022857"/>
    </source>
</evidence>
<dbReference type="KEGG" id="acad:UA74_20480"/>
<dbReference type="GO" id="GO:0016651">
    <property type="term" value="F:oxidoreductase activity, acting on NAD(P)H"/>
    <property type="evidence" value="ECO:0007669"/>
    <property type="project" value="TreeGrafter"/>
</dbReference>
<sequence>MSMMRAVVATGAGGPEVLEIRELPRPTPGPTDALIEVIGAGINRAEILQRSGVMPLTGPNAVPGLECAGVVRALGAEAAREGRLRIGDRVGALTASGSYAEFVSVPSGACLRLPASLEDTVASALPEAAAAAWWNLIARGRLRAGESVLIHGAAGGVASLAVPLACSVGARVLATARGATRRAHCLRLGAQAAFDPEDPELAAQIRAAAPGGGVDVILDNVGGPTLRTNVELLASGGRLVVLGVQGGGIGELDLGALMARGAEVSSSSLGRLSSRQRADICARVEDEVIPLVASAEVRPVVAAEYPMTAVRAAHEHFERRDRVGKVVLRMR</sequence>
<proteinExistence type="predicted"/>
<dbReference type="InterPro" id="IPR011032">
    <property type="entry name" value="GroES-like_sf"/>
</dbReference>
<dbReference type="RefSeq" id="WP_083683412.1">
    <property type="nucleotide sequence ID" value="NZ_CP016076.1"/>
</dbReference>
<dbReference type="Proteomes" id="UP000185511">
    <property type="component" value="Chromosome"/>
</dbReference>
<feature type="domain" description="Enoyl reductase (ER)" evidence="3">
    <location>
        <begin position="13"/>
        <end position="328"/>
    </location>
</feature>
<dbReference type="NCBIfam" id="TIGR02824">
    <property type="entry name" value="quinone_pig3"/>
    <property type="match status" value="1"/>
</dbReference>
<dbReference type="EMBL" id="CP016076">
    <property type="protein sequence ID" value="APU16121.1"/>
    <property type="molecule type" value="Genomic_DNA"/>
</dbReference>
<dbReference type="InterPro" id="IPR020843">
    <property type="entry name" value="ER"/>
</dbReference>
<protein>
    <submittedName>
        <fullName evidence="4">NAD(P)H quinone oxidoreductase, PIG3 family</fullName>
    </submittedName>
</protein>
<evidence type="ECO:0000313" key="5">
    <source>
        <dbReference type="Proteomes" id="UP000185511"/>
    </source>
</evidence>
<dbReference type="PANTHER" id="PTHR48106">
    <property type="entry name" value="QUINONE OXIDOREDUCTASE PIG3-RELATED"/>
    <property type="match status" value="1"/>
</dbReference>
<name>A0AAC9LEW7_9PSEU</name>
<accession>A0AAC9LEW7</accession>
<dbReference type="InterPro" id="IPR014189">
    <property type="entry name" value="Quinone_OxRdtase_PIG3"/>
</dbReference>
<evidence type="ECO:0000256" key="2">
    <source>
        <dbReference type="ARBA" id="ARBA00023002"/>
    </source>
</evidence>
<dbReference type="GO" id="GO:0070402">
    <property type="term" value="F:NADPH binding"/>
    <property type="evidence" value="ECO:0007669"/>
    <property type="project" value="TreeGrafter"/>
</dbReference>
<dbReference type="PANTHER" id="PTHR48106:SF8">
    <property type="entry name" value="OS02G0805600 PROTEIN"/>
    <property type="match status" value="1"/>
</dbReference>
<dbReference type="AlphaFoldDB" id="A0AAC9LEW7"/>
<dbReference type="Pfam" id="PF00107">
    <property type="entry name" value="ADH_zinc_N"/>
    <property type="match status" value="1"/>
</dbReference>
<dbReference type="InterPro" id="IPR013149">
    <property type="entry name" value="ADH-like_C"/>
</dbReference>
<dbReference type="Gene3D" id="3.90.180.10">
    <property type="entry name" value="Medium-chain alcohol dehydrogenases, catalytic domain"/>
    <property type="match status" value="1"/>
</dbReference>
<dbReference type="SUPFAM" id="SSF51735">
    <property type="entry name" value="NAD(P)-binding Rossmann-fold domains"/>
    <property type="match status" value="1"/>
</dbReference>
<organism evidence="4 5">
    <name type="scientific">Actinoalloteichus fjordicus</name>
    <dbReference type="NCBI Taxonomy" id="1612552"/>
    <lineage>
        <taxon>Bacteria</taxon>
        <taxon>Bacillati</taxon>
        <taxon>Actinomycetota</taxon>
        <taxon>Actinomycetes</taxon>
        <taxon>Pseudonocardiales</taxon>
        <taxon>Pseudonocardiaceae</taxon>
        <taxon>Actinoalloteichus</taxon>
    </lineage>
</organism>
<dbReference type="SMART" id="SM00829">
    <property type="entry name" value="PKS_ER"/>
    <property type="match status" value="1"/>
</dbReference>
<keyword evidence="2" id="KW-0560">Oxidoreductase</keyword>